<dbReference type="Proteomes" id="UP001392437">
    <property type="component" value="Unassembled WGS sequence"/>
</dbReference>
<keyword evidence="2 4" id="KW-0479">Metal-binding</keyword>
<dbReference type="GO" id="GO:0004497">
    <property type="term" value="F:monooxygenase activity"/>
    <property type="evidence" value="ECO:0007669"/>
    <property type="project" value="UniProtKB-KW"/>
</dbReference>
<dbReference type="CDD" id="cd20615">
    <property type="entry name" value="CYP_GliC-like"/>
    <property type="match status" value="1"/>
</dbReference>
<dbReference type="AlphaFoldDB" id="A0AAW0QKR4"/>
<evidence type="ECO:0000256" key="4">
    <source>
        <dbReference type="PIRSR" id="PIRSR602401-1"/>
    </source>
</evidence>
<dbReference type="InterPro" id="IPR036396">
    <property type="entry name" value="Cyt_P450_sf"/>
</dbReference>
<proteinExistence type="inferred from homology"/>
<evidence type="ECO:0000256" key="5">
    <source>
        <dbReference type="RuleBase" id="RU000461"/>
    </source>
</evidence>
<keyword evidence="5" id="KW-0503">Monooxygenase</keyword>
<comment type="cofactor">
    <cofactor evidence="4">
        <name>heme</name>
        <dbReference type="ChEBI" id="CHEBI:30413"/>
    </cofactor>
</comment>
<evidence type="ECO:0000256" key="1">
    <source>
        <dbReference type="ARBA" id="ARBA00010617"/>
    </source>
</evidence>
<dbReference type="PANTHER" id="PTHR24291">
    <property type="entry name" value="CYTOCHROME P450 FAMILY 4"/>
    <property type="match status" value="1"/>
</dbReference>
<comment type="similarity">
    <text evidence="1 5">Belongs to the cytochrome P450 family.</text>
</comment>
<dbReference type="GO" id="GO:0020037">
    <property type="term" value="F:heme binding"/>
    <property type="evidence" value="ECO:0007669"/>
    <property type="project" value="InterPro"/>
</dbReference>
<feature type="non-terminal residue" evidence="6">
    <location>
        <position position="1"/>
    </location>
</feature>
<dbReference type="PROSITE" id="PS00086">
    <property type="entry name" value="CYTOCHROME_P450"/>
    <property type="match status" value="1"/>
</dbReference>
<dbReference type="InterPro" id="IPR002401">
    <property type="entry name" value="Cyt_P450_E_grp-I"/>
</dbReference>
<evidence type="ECO:0000256" key="3">
    <source>
        <dbReference type="ARBA" id="ARBA00023004"/>
    </source>
</evidence>
<dbReference type="PANTHER" id="PTHR24291:SF167">
    <property type="entry name" value="CYTOCHROME P450 MONOOXYGENASE GLIC"/>
    <property type="match status" value="1"/>
</dbReference>
<dbReference type="Pfam" id="PF00067">
    <property type="entry name" value="p450"/>
    <property type="match status" value="1"/>
</dbReference>
<sequence length="490" mass="55729">CSNCFQRFLLFKYPILSHGDAESRPIPTCPYEFPNGQGDVAKFLEGEKKSKEWIREHGKTYRIWSGMTSEIVLTRPEDVKTVFRDSDSHSKAKNNDAGWLMGELLGKCLGLVTGSEWRQTRLCMGDLFTQSKVAAQIPRIREVVQIYFDELHTTGRLAVRQMNPGKDLRLLPLWIVADYIYGPLTPALRSQLENLIPLRDSLFSRVIQGGAVAYKVCCTRGSITLTRFHWSRFLLSQTNHDLKDFKVRWQQFNCDVYAICQGAGRNPPIVHMYEAYKSGRMTLETLLQTLDEMLFGNLDVTIGGLSWNPLFLAAHQDTQNELRNEIQTANEEWSQYIARGDTLLAASISESARLKPIAAFSIPQAAPTVRATGGYLVPAQTNFVVDTKALNIDNPYWGPDRAAYRPSRFLERRVAGDMRYQYWRFGFGPRQCLGKYLADIIIRVVVAHMVQKYQLTLDATSTWDKKSGVWISQADCDIRCDDIELENAGK</sequence>
<dbReference type="GO" id="GO:0016705">
    <property type="term" value="F:oxidoreductase activity, acting on paired donors, with incorporation or reduction of molecular oxygen"/>
    <property type="evidence" value="ECO:0007669"/>
    <property type="project" value="InterPro"/>
</dbReference>
<keyword evidence="3 4" id="KW-0408">Iron</keyword>
<evidence type="ECO:0000313" key="6">
    <source>
        <dbReference type="EMBL" id="KAK8105163.1"/>
    </source>
</evidence>
<evidence type="ECO:0000313" key="7">
    <source>
        <dbReference type="Proteomes" id="UP001392437"/>
    </source>
</evidence>
<evidence type="ECO:0000256" key="2">
    <source>
        <dbReference type="ARBA" id="ARBA00022723"/>
    </source>
</evidence>
<protein>
    <recommendedName>
        <fullName evidence="8">Cytochrome P450</fullName>
    </recommendedName>
</protein>
<gene>
    <name evidence="6" type="ORF">PG999_008522</name>
</gene>
<dbReference type="EMBL" id="JAQQWP010000008">
    <property type="protein sequence ID" value="KAK8105163.1"/>
    <property type="molecule type" value="Genomic_DNA"/>
</dbReference>
<name>A0AAW0QKR4_9PEZI</name>
<keyword evidence="5" id="KW-0560">Oxidoreductase</keyword>
<dbReference type="InterPro" id="IPR001128">
    <property type="entry name" value="Cyt_P450"/>
</dbReference>
<comment type="caution">
    <text evidence="6">The sequence shown here is derived from an EMBL/GenBank/DDBJ whole genome shotgun (WGS) entry which is preliminary data.</text>
</comment>
<evidence type="ECO:0008006" key="8">
    <source>
        <dbReference type="Google" id="ProtNLM"/>
    </source>
</evidence>
<feature type="binding site" description="axial binding residue" evidence="4">
    <location>
        <position position="432"/>
    </location>
    <ligand>
        <name>heme</name>
        <dbReference type="ChEBI" id="CHEBI:30413"/>
    </ligand>
    <ligandPart>
        <name>Fe</name>
        <dbReference type="ChEBI" id="CHEBI:18248"/>
    </ligandPart>
</feature>
<dbReference type="SUPFAM" id="SSF48264">
    <property type="entry name" value="Cytochrome P450"/>
    <property type="match status" value="1"/>
</dbReference>
<dbReference type="InterPro" id="IPR050196">
    <property type="entry name" value="Cytochrome_P450_Monoox"/>
</dbReference>
<dbReference type="GO" id="GO:0005506">
    <property type="term" value="F:iron ion binding"/>
    <property type="evidence" value="ECO:0007669"/>
    <property type="project" value="InterPro"/>
</dbReference>
<accession>A0AAW0QKR4</accession>
<reference evidence="6 7" key="1">
    <citation type="submission" date="2023-01" db="EMBL/GenBank/DDBJ databases">
        <title>Analysis of 21 Apiospora genomes using comparative genomics revels a genus with tremendous synthesis potential of carbohydrate active enzymes and secondary metabolites.</title>
        <authorList>
            <person name="Sorensen T."/>
        </authorList>
    </citation>
    <scope>NUCLEOTIDE SEQUENCE [LARGE SCALE GENOMIC DNA]</scope>
    <source>
        <strain evidence="6 7">CBS 117206</strain>
    </source>
</reference>
<keyword evidence="7" id="KW-1185">Reference proteome</keyword>
<keyword evidence="4 5" id="KW-0349">Heme</keyword>
<dbReference type="Gene3D" id="1.10.630.10">
    <property type="entry name" value="Cytochrome P450"/>
    <property type="match status" value="1"/>
</dbReference>
<dbReference type="PRINTS" id="PR00463">
    <property type="entry name" value="EP450I"/>
</dbReference>
<organism evidence="6 7">
    <name type="scientific">Apiospora kogelbergensis</name>
    <dbReference type="NCBI Taxonomy" id="1337665"/>
    <lineage>
        <taxon>Eukaryota</taxon>
        <taxon>Fungi</taxon>
        <taxon>Dikarya</taxon>
        <taxon>Ascomycota</taxon>
        <taxon>Pezizomycotina</taxon>
        <taxon>Sordariomycetes</taxon>
        <taxon>Xylariomycetidae</taxon>
        <taxon>Amphisphaeriales</taxon>
        <taxon>Apiosporaceae</taxon>
        <taxon>Apiospora</taxon>
    </lineage>
</organism>
<dbReference type="InterPro" id="IPR017972">
    <property type="entry name" value="Cyt_P450_CS"/>
</dbReference>